<feature type="region of interest" description="Disordered" evidence="2">
    <location>
        <begin position="42"/>
        <end position="73"/>
    </location>
</feature>
<sequence>MYNHILVPVDASPEAENAVGHAVHLADEIGADIHALYVAGDRSTDDSADRMGSKRGDRALDGATERADEHGVPTQTAVAEGDPAETIVDYAGEINADLIVMGTHGRDGVNRLFNGSVAERVGRRVSIPVMSIRLDDAGQSVNSPLEAQRIAREKLERAGHDDAVIESPSQQRTSWVVRASDDCGEYNVHINSVSGRAKVVHVG</sequence>
<name>M0IVW9_HALMT</name>
<dbReference type="Proteomes" id="UP000011603">
    <property type="component" value="Unassembled WGS sequence"/>
</dbReference>
<evidence type="ECO:0000256" key="2">
    <source>
        <dbReference type="SAM" id="MobiDB-lite"/>
    </source>
</evidence>
<dbReference type="InterPro" id="IPR014729">
    <property type="entry name" value="Rossmann-like_a/b/a_fold"/>
</dbReference>
<dbReference type="RefSeq" id="WP_004059268.1">
    <property type="nucleotide sequence ID" value="NC_017941.2"/>
</dbReference>
<dbReference type="PANTHER" id="PTHR46268">
    <property type="entry name" value="STRESS RESPONSE PROTEIN NHAX"/>
    <property type="match status" value="1"/>
</dbReference>
<dbReference type="EMBL" id="CP007551">
    <property type="protein sequence ID" value="AHZ23014.1"/>
    <property type="molecule type" value="Genomic_DNA"/>
</dbReference>
<evidence type="ECO:0000313" key="5">
    <source>
        <dbReference type="EMBL" id="ELZ99943.1"/>
    </source>
</evidence>
<dbReference type="EMBL" id="CP039139">
    <property type="protein sequence ID" value="QCQ74122.1"/>
    <property type="molecule type" value="Genomic_DNA"/>
</dbReference>
<dbReference type="InterPro" id="IPR006015">
    <property type="entry name" value="Universal_stress_UspA"/>
</dbReference>
<protein>
    <submittedName>
        <fullName evidence="6">Universal stress protein</fullName>
    </submittedName>
    <submittedName>
        <fullName evidence="5">UpsA domain-containing protein</fullName>
    </submittedName>
</protein>
<evidence type="ECO:0000313" key="7">
    <source>
        <dbReference type="Proteomes" id="UP000011603"/>
    </source>
</evidence>
<evidence type="ECO:0000313" key="6">
    <source>
        <dbReference type="EMBL" id="QCQ74122.1"/>
    </source>
</evidence>
<evidence type="ECO:0000259" key="3">
    <source>
        <dbReference type="Pfam" id="PF00582"/>
    </source>
</evidence>
<organism evidence="5 7">
    <name type="scientific">Haloferax mediterranei (strain ATCC 33500 / DSM 1411 / JCM 8866 / NBRC 14739 / NCIMB 2177 / R-4)</name>
    <name type="common">Halobacterium mediterranei</name>
    <dbReference type="NCBI Taxonomy" id="523841"/>
    <lineage>
        <taxon>Archaea</taxon>
        <taxon>Methanobacteriati</taxon>
        <taxon>Methanobacteriota</taxon>
        <taxon>Stenosarchaea group</taxon>
        <taxon>Halobacteria</taxon>
        <taxon>Halobacteriales</taxon>
        <taxon>Haloferacaceae</taxon>
        <taxon>Haloferax</taxon>
    </lineage>
</organism>
<reference evidence="5 7" key="1">
    <citation type="journal article" date="2014" name="PLoS Genet.">
        <title>Phylogenetically driven sequencing of extremely halophilic archaea reveals strategies for static and dynamic osmo-response.</title>
        <authorList>
            <person name="Becker E.A."/>
            <person name="Seitzer P.M."/>
            <person name="Tritt A."/>
            <person name="Larsen D."/>
            <person name="Krusor M."/>
            <person name="Yao A.I."/>
            <person name="Wu D."/>
            <person name="Madern D."/>
            <person name="Eisen J.A."/>
            <person name="Darling A.E."/>
            <person name="Facciotti M.T."/>
        </authorList>
    </citation>
    <scope>NUCLEOTIDE SEQUENCE [LARGE SCALE GENOMIC DNA]</scope>
    <source>
        <strain evidence="5">ATCC 33500</strain>
        <strain evidence="7">ATCC 33500 / DSM 1411 / JCM 8866 / NBRC 14739 / NCIMB 2177 / R-4</strain>
    </source>
</reference>
<reference evidence="4 8" key="2">
    <citation type="submission" date="2014-04" db="EMBL/GenBank/DDBJ databases">
        <title>Transcriptional profiles of Haloferax mediterranei on the basis of nitrogen availability.</title>
        <authorList>
            <person name="Bautista V."/>
        </authorList>
    </citation>
    <scope>NUCLEOTIDE SEQUENCE [LARGE SCALE GENOMIC DNA]</scope>
    <source>
        <strain evidence="4">ATCC 33500</strain>
        <strain evidence="8">ATCC 33500 / DSM 1411 / JCM 8866 / NBRC 14739 / NCIMB 2177 / R-4</strain>
    </source>
</reference>
<evidence type="ECO:0000313" key="9">
    <source>
        <dbReference type="Proteomes" id="UP000299011"/>
    </source>
</evidence>
<dbReference type="Proteomes" id="UP000027075">
    <property type="component" value="Chromosome"/>
</dbReference>
<dbReference type="PANTHER" id="PTHR46268:SF6">
    <property type="entry name" value="UNIVERSAL STRESS PROTEIN UP12"/>
    <property type="match status" value="1"/>
</dbReference>
<evidence type="ECO:0000256" key="1">
    <source>
        <dbReference type="ARBA" id="ARBA00008791"/>
    </source>
</evidence>
<reference evidence="6 9" key="3">
    <citation type="submission" date="2019-04" db="EMBL/GenBank/DDBJ databases">
        <title>Methylomes of two halophilic Archaea, Haloarcula marismortui and Haloferax mediterranei.</title>
        <authorList>
            <person name="DasSarma S."/>
            <person name="DasSarma P."/>
            <person name="DasSarma S."/>
            <person name="Fomenkov A."/>
            <person name="Vincze T."/>
            <person name="Anton B.P."/>
            <person name="Roberts R.J."/>
        </authorList>
    </citation>
    <scope>NUCLEOTIDE SEQUENCE [LARGE SCALE GENOMIC DNA]</scope>
    <source>
        <strain evidence="6">ATCC 33500</strain>
        <strain evidence="9">ATCC 33500 / DSM 1411 / JCM 8866 / NBRC 14739 / NCIMB 2177 / R-4</strain>
    </source>
</reference>
<feature type="compositionally biased region" description="Basic and acidic residues" evidence="2">
    <location>
        <begin position="42"/>
        <end position="71"/>
    </location>
</feature>
<dbReference type="PRINTS" id="PR01438">
    <property type="entry name" value="UNVRSLSTRESS"/>
</dbReference>
<dbReference type="Proteomes" id="UP000299011">
    <property type="component" value="Chromosome"/>
</dbReference>
<proteinExistence type="inferred from homology"/>
<feature type="domain" description="UspA" evidence="3">
    <location>
        <begin position="1"/>
        <end position="133"/>
    </location>
</feature>
<dbReference type="Pfam" id="PF00582">
    <property type="entry name" value="Usp"/>
    <property type="match status" value="1"/>
</dbReference>
<dbReference type="AlphaFoldDB" id="M0IVW9"/>
<dbReference type="EMBL" id="AOLO01000009">
    <property type="protein sequence ID" value="ELZ99943.1"/>
    <property type="molecule type" value="Genomic_DNA"/>
</dbReference>
<dbReference type="InterPro" id="IPR006016">
    <property type="entry name" value="UspA"/>
</dbReference>
<dbReference type="Gene3D" id="3.40.50.620">
    <property type="entry name" value="HUPs"/>
    <property type="match status" value="1"/>
</dbReference>
<dbReference type="PATRIC" id="fig|523841.21.peg.2310"/>
<dbReference type="GeneID" id="40155161"/>
<keyword evidence="7" id="KW-1185">Reference proteome</keyword>
<dbReference type="OrthoDB" id="105697at2157"/>
<dbReference type="PaxDb" id="523841-HFX_1928"/>
<comment type="similarity">
    <text evidence="1">Belongs to the universal stress protein A family.</text>
</comment>
<dbReference type="CDD" id="cd00293">
    <property type="entry name" value="USP-like"/>
    <property type="match status" value="1"/>
</dbReference>
<accession>M0IVW9</accession>
<gene>
    <name evidence="4" type="ORF">BM92_10365</name>
    <name evidence="5" type="ORF">C439_11428</name>
    <name evidence="6" type="ORF">E6P09_02050</name>
</gene>
<evidence type="ECO:0000313" key="8">
    <source>
        <dbReference type="Proteomes" id="UP000027075"/>
    </source>
</evidence>
<dbReference type="SUPFAM" id="SSF52402">
    <property type="entry name" value="Adenine nucleotide alpha hydrolases-like"/>
    <property type="match status" value="1"/>
</dbReference>
<evidence type="ECO:0000313" key="4">
    <source>
        <dbReference type="EMBL" id="AHZ23014.1"/>
    </source>
</evidence>